<name>E1K059_SOLFR</name>
<dbReference type="RefSeq" id="WP_005995668.1">
    <property type="nucleotide sequence ID" value="NZ_AECZ01000028.1"/>
</dbReference>
<sequence length="249" mass="24966">MGTTGISGMGSKLADYLSQFQEKQQGSLTAGDATSPSGATSSLLSTLQNDSVAISSAGYTKSQDILSLNDVGKSTAADASYLDAYMAGTSSRLSLQNSMNSSLESEMESTMDKVNKAAFWNKPGLRTASMLQSLGTSFKEVFDDLQEMVEEGIAKAQEAKTQPAAGEEGATDASTDTAQTQAADAQSATPTSTPTSTESASADTGQASDASAAANAQAQAAAALAAAAAAVAGGEAPATSDKPSISLTV</sequence>
<evidence type="ECO:0000256" key="1">
    <source>
        <dbReference type="SAM" id="MobiDB-lite"/>
    </source>
</evidence>
<gene>
    <name evidence="2" type="ORF">DesfrDRAFT_3259</name>
</gene>
<evidence type="ECO:0000313" key="2">
    <source>
        <dbReference type="EMBL" id="EFL49977.1"/>
    </source>
</evidence>
<reference evidence="2 3" key="1">
    <citation type="submission" date="2010-08" db="EMBL/GenBank/DDBJ databases">
        <title>The draft genome of Desulfovibrio fructosovorans JJ.</title>
        <authorList>
            <consortium name="US DOE Joint Genome Institute (JGI-PGF)"/>
            <person name="Lucas S."/>
            <person name="Copeland A."/>
            <person name="Lapidus A."/>
            <person name="Cheng J.-F."/>
            <person name="Bruce D."/>
            <person name="Goodwin L."/>
            <person name="Pitluck S."/>
            <person name="Land M.L."/>
            <person name="Hauser L."/>
            <person name="Chang Y.-J."/>
            <person name="Jeffries C."/>
            <person name="Wall J.D."/>
            <person name="Stahl D.A."/>
            <person name="Arkin A.P."/>
            <person name="Dehal P."/>
            <person name="Stolyar S.M."/>
            <person name="Hazen T.C."/>
            <person name="Woyke T.J."/>
        </authorList>
    </citation>
    <scope>NUCLEOTIDE SEQUENCE [LARGE SCALE GENOMIC DNA]</scope>
    <source>
        <strain evidence="2 3">JJ</strain>
    </source>
</reference>
<proteinExistence type="predicted"/>
<keyword evidence="3" id="KW-1185">Reference proteome</keyword>
<comment type="caution">
    <text evidence="2">The sequence shown here is derived from an EMBL/GenBank/DDBJ whole genome shotgun (WGS) entry which is preliminary data.</text>
</comment>
<feature type="region of interest" description="Disordered" evidence="1">
    <location>
        <begin position="157"/>
        <end position="249"/>
    </location>
</feature>
<dbReference type="Proteomes" id="UP000006250">
    <property type="component" value="Unassembled WGS sequence"/>
</dbReference>
<accession>E1K059</accession>
<protein>
    <submittedName>
        <fullName evidence="2">Uncharacterized protein</fullName>
    </submittedName>
</protein>
<evidence type="ECO:0000313" key="3">
    <source>
        <dbReference type="Proteomes" id="UP000006250"/>
    </source>
</evidence>
<organism evidence="2 3">
    <name type="scientific">Solidesulfovibrio fructosivorans JJ]</name>
    <dbReference type="NCBI Taxonomy" id="596151"/>
    <lineage>
        <taxon>Bacteria</taxon>
        <taxon>Pseudomonadati</taxon>
        <taxon>Thermodesulfobacteriota</taxon>
        <taxon>Desulfovibrionia</taxon>
        <taxon>Desulfovibrionales</taxon>
        <taxon>Desulfovibrionaceae</taxon>
        <taxon>Solidesulfovibrio</taxon>
    </lineage>
</organism>
<dbReference type="AlphaFoldDB" id="E1K059"/>
<dbReference type="EMBL" id="AECZ01000028">
    <property type="protein sequence ID" value="EFL49977.1"/>
    <property type="molecule type" value="Genomic_DNA"/>
</dbReference>
<feature type="compositionally biased region" description="Low complexity" evidence="1">
    <location>
        <begin position="171"/>
        <end position="238"/>
    </location>
</feature>